<evidence type="ECO:0000256" key="10">
    <source>
        <dbReference type="ARBA" id="ARBA00023239"/>
    </source>
</evidence>
<dbReference type="Gene3D" id="3.30.1360.80">
    <property type="entry name" value="S-ribosylhomocysteinase (LuxS)"/>
    <property type="match status" value="1"/>
</dbReference>
<dbReference type="PATRIC" id="fig|1702221.3.peg.2098"/>
<dbReference type="PIRSF" id="PIRSF006160">
    <property type="entry name" value="AI2"/>
    <property type="match status" value="1"/>
</dbReference>
<evidence type="ECO:0000256" key="8">
    <source>
        <dbReference type="ARBA" id="ARBA00022929"/>
    </source>
</evidence>
<protein>
    <recommendedName>
        <fullName evidence="5 14">S-ribosylhomocysteine lyase</fullName>
        <ecNumber evidence="4 14">4.4.1.21</ecNumber>
    </recommendedName>
    <alternativeName>
        <fullName evidence="12 14">AI-2 synthesis protein</fullName>
    </alternativeName>
    <alternativeName>
        <fullName evidence="13 14">Autoinducer-2 production protein LuxS</fullName>
    </alternativeName>
</protein>
<dbReference type="HAMAP" id="MF_00091">
    <property type="entry name" value="LuxS"/>
    <property type="match status" value="1"/>
</dbReference>
<evidence type="ECO:0000256" key="5">
    <source>
        <dbReference type="ARBA" id="ARBA00015130"/>
    </source>
</evidence>
<keyword evidence="10 14" id="KW-0456">Lyase</keyword>
<feature type="binding site" evidence="14">
    <location>
        <position position="125"/>
    </location>
    <ligand>
        <name>Fe cation</name>
        <dbReference type="ChEBI" id="CHEBI:24875"/>
    </ligand>
</feature>
<dbReference type="InterPro" id="IPR037005">
    <property type="entry name" value="LuxS_sf"/>
</dbReference>
<evidence type="ECO:0000256" key="11">
    <source>
        <dbReference type="ARBA" id="ARBA00024654"/>
    </source>
</evidence>
<evidence type="ECO:0000256" key="2">
    <source>
        <dbReference type="ARBA" id="ARBA00007311"/>
    </source>
</evidence>
<evidence type="ECO:0000256" key="4">
    <source>
        <dbReference type="ARBA" id="ARBA00012240"/>
    </source>
</evidence>
<dbReference type="PANTHER" id="PTHR35799">
    <property type="entry name" value="S-RIBOSYLHOMOCYSTEINE LYASE"/>
    <property type="match status" value="1"/>
</dbReference>
<comment type="similarity">
    <text evidence="2 14">Belongs to the LuxS family.</text>
</comment>
<sequence length="158" mass="17538">MNDTTIESFTLDHSKVKAPYVRLISEQTGPAGDVISNYDVRLTQPNVQEIPTGAIHTLEHLLALYLRPQLEGYIDCSPYGCRTGFHLLTWGHGDPEQAAKALKNALEQVLETEWEDVPGTRAEECGNYKDHSLTGAKAWAGEILEKGISSDAFERRLV</sequence>
<evidence type="ECO:0000256" key="6">
    <source>
        <dbReference type="ARBA" id="ARBA00022654"/>
    </source>
</evidence>
<comment type="cofactor">
    <cofactor evidence="14">
        <name>Fe cation</name>
        <dbReference type="ChEBI" id="CHEBI:24875"/>
    </cofactor>
    <text evidence="14">Binds 1 Fe cation per subunit.</text>
</comment>
<feature type="binding site" evidence="14">
    <location>
        <position position="56"/>
    </location>
    <ligand>
        <name>Fe cation</name>
        <dbReference type="ChEBI" id="CHEBI:24875"/>
    </ligand>
</feature>
<evidence type="ECO:0000313" key="16">
    <source>
        <dbReference type="Proteomes" id="UP000069771"/>
    </source>
</evidence>
<dbReference type="PANTHER" id="PTHR35799:SF1">
    <property type="entry name" value="S-RIBOSYLHOMOCYSTEINE LYASE"/>
    <property type="match status" value="1"/>
</dbReference>
<dbReference type="AlphaFoldDB" id="A0A140DXB6"/>
<comment type="subunit">
    <text evidence="3 14">Homodimer.</text>
</comment>
<dbReference type="OrthoDB" id="9788129at2"/>
<dbReference type="Proteomes" id="UP000069771">
    <property type="component" value="Chromosome"/>
</dbReference>
<dbReference type="GeneID" id="78478743"/>
<evidence type="ECO:0000256" key="7">
    <source>
        <dbReference type="ARBA" id="ARBA00022723"/>
    </source>
</evidence>
<dbReference type="EMBL" id="CP011391">
    <property type="protein sequence ID" value="AMK55293.1"/>
    <property type="molecule type" value="Genomic_DNA"/>
</dbReference>
<comment type="catalytic activity">
    <reaction evidence="1 14">
        <text>S-(5-deoxy-D-ribos-5-yl)-L-homocysteine = (S)-4,5-dihydroxypentane-2,3-dione + L-homocysteine</text>
        <dbReference type="Rhea" id="RHEA:17753"/>
        <dbReference type="ChEBI" id="CHEBI:29484"/>
        <dbReference type="ChEBI" id="CHEBI:58195"/>
        <dbReference type="ChEBI" id="CHEBI:58199"/>
        <dbReference type="EC" id="4.4.1.21"/>
    </reaction>
</comment>
<keyword evidence="6 14" id="KW-0673">Quorum sensing</keyword>
<comment type="function">
    <text evidence="11 14">Involved in the synthesis of autoinducer 2 (AI-2) which is secreted by bacteria and is used to communicate both the cell density and the metabolic potential of the environment. The regulation of gene expression in response to changes in cell density is called quorum sensing. Catalyzes the transformation of S-ribosylhomocysteine (RHC) to homocysteine (HC) and 4,5-dihydroxy-2,3-pentadione (DPD).</text>
</comment>
<reference evidence="15 16" key="1">
    <citation type="journal article" date="2016" name="Gut Pathog.">
        <title>Whole genome sequencing of "Faecalibaculum rodentium" ALO17, isolated from C57BL/6J laboratory mouse feces.</title>
        <authorList>
            <person name="Lim S."/>
            <person name="Chang D.H."/>
            <person name="Ahn S."/>
            <person name="Kim B.C."/>
        </authorList>
    </citation>
    <scope>NUCLEOTIDE SEQUENCE [LARGE SCALE GENOMIC DNA]</scope>
    <source>
        <strain evidence="15 16">Alo17</strain>
    </source>
</reference>
<dbReference type="KEGG" id="fro:AALO17_21590"/>
<dbReference type="InterPro" id="IPR003815">
    <property type="entry name" value="S-ribosylhomocysteinase"/>
</dbReference>
<dbReference type="RefSeq" id="WP_067558765.1">
    <property type="nucleotide sequence ID" value="NZ_CAMTBT010000020.1"/>
</dbReference>
<evidence type="ECO:0000256" key="1">
    <source>
        <dbReference type="ARBA" id="ARBA00000297"/>
    </source>
</evidence>
<dbReference type="NCBIfam" id="NF002606">
    <property type="entry name" value="PRK02260.2-4"/>
    <property type="match status" value="1"/>
</dbReference>
<dbReference type="InterPro" id="IPR011249">
    <property type="entry name" value="Metalloenz_LuxS/M16"/>
</dbReference>
<feature type="binding site" evidence="14">
    <location>
        <position position="60"/>
    </location>
    <ligand>
        <name>Fe cation</name>
        <dbReference type="ChEBI" id="CHEBI:24875"/>
    </ligand>
</feature>
<evidence type="ECO:0000256" key="9">
    <source>
        <dbReference type="ARBA" id="ARBA00023004"/>
    </source>
</evidence>
<keyword evidence="7 14" id="KW-0479">Metal-binding</keyword>
<dbReference type="GO" id="GO:0043768">
    <property type="term" value="F:S-ribosylhomocysteine lyase activity"/>
    <property type="evidence" value="ECO:0007669"/>
    <property type="project" value="UniProtKB-UniRule"/>
</dbReference>
<gene>
    <name evidence="14" type="primary">luxS</name>
    <name evidence="15" type="ORF">AALO17_21590</name>
</gene>
<dbReference type="PRINTS" id="PR01487">
    <property type="entry name" value="LUXSPROTEIN"/>
</dbReference>
<dbReference type="Pfam" id="PF02664">
    <property type="entry name" value="LuxS"/>
    <property type="match status" value="1"/>
</dbReference>
<proteinExistence type="inferred from homology"/>
<accession>A0A140DXB6</accession>
<evidence type="ECO:0000313" key="15">
    <source>
        <dbReference type="EMBL" id="AMK55293.1"/>
    </source>
</evidence>
<dbReference type="SUPFAM" id="SSF63411">
    <property type="entry name" value="LuxS/MPP-like metallohydrolase"/>
    <property type="match status" value="1"/>
</dbReference>
<dbReference type="EC" id="4.4.1.21" evidence="4 14"/>
<keyword evidence="16" id="KW-1185">Reference proteome</keyword>
<organism evidence="15 16">
    <name type="scientific">Faecalibaculum rodentium</name>
    <dbReference type="NCBI Taxonomy" id="1702221"/>
    <lineage>
        <taxon>Bacteria</taxon>
        <taxon>Bacillati</taxon>
        <taxon>Bacillota</taxon>
        <taxon>Erysipelotrichia</taxon>
        <taxon>Erysipelotrichales</taxon>
        <taxon>Erysipelotrichaceae</taxon>
        <taxon>Faecalibaculum</taxon>
    </lineage>
</organism>
<dbReference type="GO" id="GO:0005506">
    <property type="term" value="F:iron ion binding"/>
    <property type="evidence" value="ECO:0007669"/>
    <property type="project" value="InterPro"/>
</dbReference>
<evidence type="ECO:0000256" key="12">
    <source>
        <dbReference type="ARBA" id="ARBA00030600"/>
    </source>
</evidence>
<keyword evidence="8 14" id="KW-0071">Autoinducer synthesis</keyword>
<name>A0A140DXB6_9FIRM</name>
<dbReference type="GO" id="GO:0009372">
    <property type="term" value="P:quorum sensing"/>
    <property type="evidence" value="ECO:0007669"/>
    <property type="project" value="UniProtKB-UniRule"/>
</dbReference>
<evidence type="ECO:0000256" key="14">
    <source>
        <dbReference type="HAMAP-Rule" id="MF_00091"/>
    </source>
</evidence>
<dbReference type="STRING" id="1702221.AALO17_21590"/>
<evidence type="ECO:0000256" key="13">
    <source>
        <dbReference type="ARBA" id="ARBA00031777"/>
    </source>
</evidence>
<evidence type="ECO:0000256" key="3">
    <source>
        <dbReference type="ARBA" id="ARBA00011738"/>
    </source>
</evidence>
<keyword evidence="9 14" id="KW-0408">Iron</keyword>